<keyword evidence="5 7" id="KW-0862">Zinc</keyword>
<evidence type="ECO:0000256" key="5">
    <source>
        <dbReference type="ARBA" id="ARBA00022833"/>
    </source>
</evidence>
<feature type="binding site" evidence="7">
    <location>
        <position position="338"/>
    </location>
    <ligand>
        <name>Zn(2+)</name>
        <dbReference type="ChEBI" id="CHEBI:29105"/>
        <note>catalytic</note>
    </ligand>
</feature>
<evidence type="ECO:0000259" key="9">
    <source>
        <dbReference type="PROSITE" id="PS50215"/>
    </source>
</evidence>
<dbReference type="PANTHER" id="PTHR11905:SF159">
    <property type="entry name" value="ADAM METALLOPROTEASE"/>
    <property type="match status" value="1"/>
</dbReference>
<evidence type="ECO:0000256" key="1">
    <source>
        <dbReference type="ARBA" id="ARBA00006629"/>
    </source>
</evidence>
<proteinExistence type="inferred from homology"/>
<dbReference type="InterPro" id="IPR024079">
    <property type="entry name" value="MetalloPept_cat_dom_sf"/>
</dbReference>
<dbReference type="GO" id="GO:0006509">
    <property type="term" value="P:membrane protein ectodomain proteolysis"/>
    <property type="evidence" value="ECO:0007669"/>
    <property type="project" value="TreeGrafter"/>
</dbReference>
<evidence type="ECO:0000256" key="3">
    <source>
        <dbReference type="ARBA" id="ARBA00022723"/>
    </source>
</evidence>
<organism evidence="10">
    <name type="scientific">Centruroides hentzi</name>
    <dbReference type="NCBI Taxonomy" id="88313"/>
    <lineage>
        <taxon>Eukaryota</taxon>
        <taxon>Metazoa</taxon>
        <taxon>Ecdysozoa</taxon>
        <taxon>Arthropoda</taxon>
        <taxon>Chelicerata</taxon>
        <taxon>Arachnida</taxon>
        <taxon>Scorpiones</taxon>
        <taxon>Buthida</taxon>
        <taxon>Buthoidea</taxon>
        <taxon>Buthidae</taxon>
        <taxon>Centruroides</taxon>
    </lineage>
</organism>
<keyword evidence="2" id="KW-0645">Protease</keyword>
<feature type="domain" description="Peptidase M12B" evidence="9">
    <location>
        <begin position="169"/>
        <end position="406"/>
    </location>
</feature>
<comment type="caution">
    <text evidence="7">Lacks conserved residue(s) required for the propagation of feature annotation.</text>
</comment>
<keyword evidence="3 7" id="KW-0479">Metal-binding</keyword>
<keyword evidence="8" id="KW-0732">Signal</keyword>
<dbReference type="InterPro" id="IPR001590">
    <property type="entry name" value="Peptidase_M12B"/>
</dbReference>
<feature type="signal peptide" evidence="8">
    <location>
        <begin position="1"/>
        <end position="16"/>
    </location>
</feature>
<accession>A0A2I9LP79</accession>
<reference evidence="10" key="1">
    <citation type="journal article" date="2017" name="Toxicon">
        <title>Venom-gland transcriptomics and venom proteomics of the Hentz striped scorpion (Centruroides hentzi; Buthidae) reveal high toxin diversity in a harmless member of a lethal family.</title>
        <authorList>
            <person name="Ward M.J."/>
            <person name="Ellsworth S.A."/>
            <person name="Rokyta D.R."/>
        </authorList>
    </citation>
    <scope>NUCLEOTIDE SEQUENCE</scope>
    <source>
        <tissue evidence="10">Venom gland</tissue>
    </source>
</reference>
<dbReference type="Gene3D" id="3.40.390.10">
    <property type="entry name" value="Collagenase (Catalytic Domain)"/>
    <property type="match status" value="1"/>
</dbReference>
<feature type="binding site" evidence="7">
    <location>
        <position position="344"/>
    </location>
    <ligand>
        <name>Zn(2+)</name>
        <dbReference type="ChEBI" id="CHEBI:29105"/>
        <note>catalytic</note>
    </ligand>
</feature>
<dbReference type="GO" id="GO:0046872">
    <property type="term" value="F:metal ion binding"/>
    <property type="evidence" value="ECO:0007669"/>
    <property type="project" value="UniProtKB-KW"/>
</dbReference>
<feature type="chain" id="PRO_5014465681" evidence="8">
    <location>
        <begin position="17"/>
        <end position="408"/>
    </location>
</feature>
<dbReference type="AlphaFoldDB" id="A0A2I9LP79"/>
<evidence type="ECO:0000256" key="7">
    <source>
        <dbReference type="PROSITE-ProRule" id="PRU00276"/>
    </source>
</evidence>
<evidence type="ECO:0000256" key="6">
    <source>
        <dbReference type="ARBA" id="ARBA00023049"/>
    </source>
</evidence>
<evidence type="ECO:0000256" key="2">
    <source>
        <dbReference type="ARBA" id="ARBA00022670"/>
    </source>
</evidence>
<feature type="active site" evidence="7">
    <location>
        <position position="335"/>
    </location>
</feature>
<dbReference type="GO" id="GO:0004222">
    <property type="term" value="F:metalloendopeptidase activity"/>
    <property type="evidence" value="ECO:0007669"/>
    <property type="project" value="InterPro"/>
</dbReference>
<sequence>MFGYLTISLFITITSAIPTGREDIVYPTVETLRSGIKRIKFRAINQDIELSLKPAGELISDDFVIYEGEHERKQPTEKIKNIKKNLYRDSEKGAALHIEEDGFTTIHGIISKKLRIKPEETIKEGRRAHRVFEVENTEKGRFRTNDAIIPPGKRGNNATGTERKAGNCIIIEITIVSDKAFTNRFISNGYYDEFYHMLYLKVTICEVQNLMDTMKLKSFKLKVVLKGVIVYNNKYEAPFFGWSVICDEYFDSGELIDNMAWYYSEYGTKLPPIVNADVVMCVTGGIMADIYGDKCYQGTVGIAYVGGCCDPGYKYGISQDDTSDLYEYCHTFAHELAHLIACPHDGDPPVSYIPGNPGTERCEWDFGHIMSYKTNEQNGTKFSPCSSECVQHFASLSMASCIIEICFE</sequence>
<dbReference type="SUPFAM" id="SSF55486">
    <property type="entry name" value="Metalloproteases ('zincins'), catalytic domain"/>
    <property type="match status" value="1"/>
</dbReference>
<keyword evidence="6" id="KW-0482">Metalloprotease</keyword>
<evidence type="ECO:0000256" key="8">
    <source>
        <dbReference type="SAM" id="SignalP"/>
    </source>
</evidence>
<keyword evidence="4" id="KW-0378">Hydrolase</keyword>
<evidence type="ECO:0000256" key="4">
    <source>
        <dbReference type="ARBA" id="ARBA00022801"/>
    </source>
</evidence>
<evidence type="ECO:0000313" key="10">
    <source>
        <dbReference type="EMBL" id="MBW20190.1"/>
    </source>
</evidence>
<protein>
    <submittedName>
        <fullName evidence="10">Metalloproteinase</fullName>
    </submittedName>
</protein>
<dbReference type="Pfam" id="PF13688">
    <property type="entry name" value="Reprolysin_5"/>
    <property type="match status" value="1"/>
</dbReference>
<dbReference type="PANTHER" id="PTHR11905">
    <property type="entry name" value="ADAM A DISINTEGRIN AND METALLOPROTEASE DOMAIN"/>
    <property type="match status" value="1"/>
</dbReference>
<dbReference type="PROSITE" id="PS50215">
    <property type="entry name" value="ADAM_MEPRO"/>
    <property type="match status" value="1"/>
</dbReference>
<comment type="similarity">
    <text evidence="1">Belongs to the venom metalloproteinase (M12B) family.</text>
</comment>
<dbReference type="EMBL" id="GFWZ01000200">
    <property type="protein sequence ID" value="MBW20190.1"/>
    <property type="molecule type" value="Transcribed_RNA"/>
</dbReference>
<name>A0A2I9LP79_9SCOR</name>
<feature type="binding site" evidence="7">
    <location>
        <position position="334"/>
    </location>
    <ligand>
        <name>Zn(2+)</name>
        <dbReference type="ChEBI" id="CHEBI:29105"/>
        <note>catalytic</note>
    </ligand>
</feature>